<name>A0ABN8G7I2_9BACL</name>
<gene>
    <name evidence="6" type="primary">gsiA</name>
    <name evidence="6" type="ORF">PAECIP111893_00667</name>
</gene>
<dbReference type="InterPro" id="IPR027417">
    <property type="entry name" value="P-loop_NTPase"/>
</dbReference>
<sequence length="556" mass="61073">MFAARYFGEDTSIMVKKEIETMLQVTNLQVAYKQGRQSVSVLDNLSFGLRQGEILALLGESGSGKSTIAKAVTGLLPPSAHIGGGTMHIGSTLRVDMAVGKGRGKGRGIQWERIRGRGVAMLFQDAQQALNPVLKIGAHFRESLLFHRLASPDEVVPISIRLLSLLGFTDGERILECYPFQLSGGMCQRVCLALALCLKPSVLIADEPTSALDTVSQKEVLDLLKRTQKELGLTVLLITHDIAVANAVSDRVIVLNKGAIEEEGDTRTVFSKPRAAYTRQLLSSRSQIAKPSRERESAHSREPLLEITGLEKTFDGKKRVLHDVNLTLNRKEILGILGGSGSGKSTLARCITGLESPEGGHVIYRGTDICRLRGKGKRGLCKHIQMVFQDARASLNAGRTAMQLVQEPLQYMHIGNKEERETLASFYLHEVGITGDLLKRRPPQLSTGQCQRIAIARALVLRPEVLICDEAVSALDMSVQAQILALLQRLHKQFGFSILMISHDIRVLRSFCHHIAVMNNGSFSEVKRASALLHESKQSYTQLLLKCAGDMEEGLY</sequence>
<evidence type="ECO:0000259" key="5">
    <source>
        <dbReference type="PROSITE" id="PS50893"/>
    </source>
</evidence>
<keyword evidence="3" id="KW-0547">Nucleotide-binding</keyword>
<evidence type="ECO:0000256" key="3">
    <source>
        <dbReference type="ARBA" id="ARBA00022741"/>
    </source>
</evidence>
<dbReference type="EMBL" id="CAKMMF010000003">
    <property type="protein sequence ID" value="CAH1195315.1"/>
    <property type="molecule type" value="Genomic_DNA"/>
</dbReference>
<keyword evidence="2" id="KW-0813">Transport</keyword>
<evidence type="ECO:0000313" key="6">
    <source>
        <dbReference type="EMBL" id="CAH1195315.1"/>
    </source>
</evidence>
<dbReference type="PANTHER" id="PTHR43776">
    <property type="entry name" value="TRANSPORT ATP-BINDING PROTEIN"/>
    <property type="match status" value="1"/>
</dbReference>
<dbReference type="CDD" id="cd03257">
    <property type="entry name" value="ABC_NikE_OppD_transporters"/>
    <property type="match status" value="2"/>
</dbReference>
<organism evidence="6 7">
    <name type="scientific">Paenibacillus plantiphilus</name>
    <dbReference type="NCBI Taxonomy" id="2905650"/>
    <lineage>
        <taxon>Bacteria</taxon>
        <taxon>Bacillati</taxon>
        <taxon>Bacillota</taxon>
        <taxon>Bacilli</taxon>
        <taxon>Bacillales</taxon>
        <taxon>Paenibacillaceae</taxon>
        <taxon>Paenibacillus</taxon>
    </lineage>
</organism>
<dbReference type="InterPro" id="IPR050319">
    <property type="entry name" value="ABC_transp_ATP-bind"/>
</dbReference>
<dbReference type="InterPro" id="IPR013563">
    <property type="entry name" value="Oligopep_ABC_C"/>
</dbReference>
<protein>
    <submittedName>
        <fullName evidence="6">Glutathione import ATP-binding protein GsiA</fullName>
    </submittedName>
</protein>
<dbReference type="InterPro" id="IPR003439">
    <property type="entry name" value="ABC_transporter-like_ATP-bd"/>
</dbReference>
<evidence type="ECO:0000256" key="1">
    <source>
        <dbReference type="ARBA" id="ARBA00005417"/>
    </source>
</evidence>
<feature type="domain" description="ABC transporter" evidence="5">
    <location>
        <begin position="305"/>
        <end position="545"/>
    </location>
</feature>
<evidence type="ECO:0000256" key="2">
    <source>
        <dbReference type="ARBA" id="ARBA00022448"/>
    </source>
</evidence>
<keyword evidence="7" id="KW-1185">Reference proteome</keyword>
<dbReference type="Gene3D" id="3.40.50.300">
    <property type="entry name" value="P-loop containing nucleotide triphosphate hydrolases"/>
    <property type="match status" value="2"/>
</dbReference>
<evidence type="ECO:0000313" key="7">
    <source>
        <dbReference type="Proteomes" id="UP000838686"/>
    </source>
</evidence>
<dbReference type="Proteomes" id="UP000838686">
    <property type="component" value="Unassembled WGS sequence"/>
</dbReference>
<dbReference type="GO" id="GO:0005524">
    <property type="term" value="F:ATP binding"/>
    <property type="evidence" value="ECO:0007669"/>
    <property type="project" value="UniProtKB-KW"/>
</dbReference>
<dbReference type="InterPro" id="IPR017871">
    <property type="entry name" value="ABC_transporter-like_CS"/>
</dbReference>
<dbReference type="PROSITE" id="PS00211">
    <property type="entry name" value="ABC_TRANSPORTER_1"/>
    <property type="match status" value="1"/>
</dbReference>
<reference evidence="6" key="1">
    <citation type="submission" date="2022-01" db="EMBL/GenBank/DDBJ databases">
        <authorList>
            <person name="Criscuolo A."/>
        </authorList>
    </citation>
    <scope>NUCLEOTIDE SEQUENCE</scope>
    <source>
        <strain evidence="6">CIP111893</strain>
    </source>
</reference>
<keyword evidence="4 6" id="KW-0067">ATP-binding</keyword>
<dbReference type="NCBIfam" id="NF007739">
    <property type="entry name" value="PRK10419.1"/>
    <property type="match status" value="2"/>
</dbReference>
<evidence type="ECO:0000256" key="4">
    <source>
        <dbReference type="ARBA" id="ARBA00022840"/>
    </source>
</evidence>
<dbReference type="InterPro" id="IPR003593">
    <property type="entry name" value="AAA+_ATPase"/>
</dbReference>
<dbReference type="SMART" id="SM00382">
    <property type="entry name" value="AAA"/>
    <property type="match status" value="2"/>
</dbReference>
<accession>A0ABN8G7I2</accession>
<proteinExistence type="inferred from homology"/>
<dbReference type="SUPFAM" id="SSF52540">
    <property type="entry name" value="P-loop containing nucleoside triphosphate hydrolases"/>
    <property type="match status" value="2"/>
</dbReference>
<dbReference type="PROSITE" id="PS50893">
    <property type="entry name" value="ABC_TRANSPORTER_2"/>
    <property type="match status" value="2"/>
</dbReference>
<dbReference type="Pfam" id="PF08352">
    <property type="entry name" value="oligo_HPY"/>
    <property type="match status" value="1"/>
</dbReference>
<dbReference type="PANTHER" id="PTHR43776:SF7">
    <property type="entry name" value="D,D-DIPEPTIDE TRANSPORT ATP-BINDING PROTEIN DDPF-RELATED"/>
    <property type="match status" value="1"/>
</dbReference>
<feature type="domain" description="ABC transporter" evidence="5">
    <location>
        <begin position="23"/>
        <end position="282"/>
    </location>
</feature>
<comment type="caution">
    <text evidence="6">The sequence shown here is derived from an EMBL/GenBank/DDBJ whole genome shotgun (WGS) entry which is preliminary data.</text>
</comment>
<comment type="similarity">
    <text evidence="1">Belongs to the ABC transporter superfamily.</text>
</comment>
<dbReference type="Pfam" id="PF00005">
    <property type="entry name" value="ABC_tran"/>
    <property type="match status" value="2"/>
</dbReference>